<name>A0A8J9UDT9_9NEOP</name>
<feature type="non-terminal residue" evidence="1">
    <location>
        <position position="122"/>
    </location>
</feature>
<reference evidence="1" key="1">
    <citation type="submission" date="2021-12" db="EMBL/GenBank/DDBJ databases">
        <authorList>
            <person name="Martin H S."/>
        </authorList>
    </citation>
    <scope>NUCLEOTIDE SEQUENCE</scope>
</reference>
<evidence type="ECO:0000313" key="2">
    <source>
        <dbReference type="Proteomes" id="UP000838878"/>
    </source>
</evidence>
<sequence>MKESYYPDDIMLCFVQGFGDRDNGYNKSREVAECDVNSSTLRRKQKRKRVPIVKDPNTELTLGAYSDVEIRREINLLESSSKDKFLQDLPEVKRSFSDRFSVITDGSGRKGPKGLLTIRKTW</sequence>
<organism evidence="1 2">
    <name type="scientific">Brenthis ino</name>
    <name type="common">lesser marbled fritillary</name>
    <dbReference type="NCBI Taxonomy" id="405034"/>
    <lineage>
        <taxon>Eukaryota</taxon>
        <taxon>Metazoa</taxon>
        <taxon>Ecdysozoa</taxon>
        <taxon>Arthropoda</taxon>
        <taxon>Hexapoda</taxon>
        <taxon>Insecta</taxon>
        <taxon>Pterygota</taxon>
        <taxon>Neoptera</taxon>
        <taxon>Endopterygota</taxon>
        <taxon>Lepidoptera</taxon>
        <taxon>Glossata</taxon>
        <taxon>Ditrysia</taxon>
        <taxon>Papilionoidea</taxon>
        <taxon>Nymphalidae</taxon>
        <taxon>Heliconiinae</taxon>
        <taxon>Argynnini</taxon>
        <taxon>Brenthis</taxon>
    </lineage>
</organism>
<dbReference type="Proteomes" id="UP000838878">
    <property type="component" value="Chromosome 12"/>
</dbReference>
<proteinExistence type="predicted"/>
<evidence type="ECO:0000313" key="1">
    <source>
        <dbReference type="EMBL" id="CAH0718297.1"/>
    </source>
</evidence>
<keyword evidence="2" id="KW-1185">Reference proteome</keyword>
<gene>
    <name evidence="1" type="ORF">BINO364_LOCUS4806</name>
</gene>
<dbReference type="EMBL" id="OV170232">
    <property type="protein sequence ID" value="CAH0718297.1"/>
    <property type="molecule type" value="Genomic_DNA"/>
</dbReference>
<accession>A0A8J9UDT9</accession>
<dbReference type="AlphaFoldDB" id="A0A8J9UDT9"/>
<protein>
    <submittedName>
        <fullName evidence="1">Uncharacterized protein</fullName>
    </submittedName>
</protein>
<dbReference type="OrthoDB" id="6852075at2759"/>